<evidence type="ECO:0000313" key="3">
    <source>
        <dbReference type="Proteomes" id="UP000292362"/>
    </source>
</evidence>
<dbReference type="VEuPathDB" id="MicrosporidiaDB:CWI37_2519p0010"/>
<dbReference type="AlphaFoldDB" id="A0A4Q9KQY6"/>
<accession>A0A4Q9KQY6</accession>
<dbReference type="EMBL" id="PITJ01002519">
    <property type="protein sequence ID" value="TBT97076.1"/>
    <property type="molecule type" value="Genomic_DNA"/>
</dbReference>
<reference evidence="2 3" key="1">
    <citation type="submission" date="2017-12" db="EMBL/GenBank/DDBJ databases">
        <authorList>
            <person name="Pombert J.-F."/>
            <person name="Haag K.L."/>
            <person name="Ebert D."/>
        </authorList>
    </citation>
    <scope>NUCLEOTIDE SEQUENCE [LARGE SCALE GENOMIC DNA]</scope>
    <source>
        <strain evidence="2">FI-OER-3-3</strain>
    </source>
</reference>
<dbReference type="Proteomes" id="UP000292362">
    <property type="component" value="Unassembled WGS sequence"/>
</dbReference>
<feature type="region of interest" description="Disordered" evidence="1">
    <location>
        <begin position="1"/>
        <end position="28"/>
    </location>
</feature>
<sequence length="120" mass="13682">MSYTHRQIPYLPPPIQNNTSTTMPKMQNGGLYTLPSPNGLLLSSVKSLQSNRLMALRTIFESVTTDSKEWPQIVFFCNVKQVISEVDNLRRIIATILTDLCTLTDTTEYNNLRDKFLSKI</sequence>
<comment type="caution">
    <text evidence="2">The sequence shown here is derived from an EMBL/GenBank/DDBJ whole genome shotgun (WGS) entry which is preliminary data.</text>
</comment>
<name>A0A4Q9KQY6_9MICR</name>
<feature type="non-terminal residue" evidence="2">
    <location>
        <position position="120"/>
    </location>
</feature>
<evidence type="ECO:0000256" key="1">
    <source>
        <dbReference type="SAM" id="MobiDB-lite"/>
    </source>
</evidence>
<gene>
    <name evidence="2" type="ORF">CWI37_2519p0010</name>
</gene>
<proteinExistence type="predicted"/>
<evidence type="ECO:0000313" key="2">
    <source>
        <dbReference type="EMBL" id="TBT97076.1"/>
    </source>
</evidence>
<feature type="compositionally biased region" description="Polar residues" evidence="1">
    <location>
        <begin position="16"/>
        <end position="25"/>
    </location>
</feature>
<organism evidence="2 3">
    <name type="scientific">Hamiltosporidium tvaerminnensis</name>
    <dbReference type="NCBI Taxonomy" id="1176355"/>
    <lineage>
        <taxon>Eukaryota</taxon>
        <taxon>Fungi</taxon>
        <taxon>Fungi incertae sedis</taxon>
        <taxon>Microsporidia</taxon>
        <taxon>Dubosqiidae</taxon>
        <taxon>Hamiltosporidium</taxon>
    </lineage>
</organism>
<protein>
    <submittedName>
        <fullName evidence="2">Uncharacterized protein</fullName>
    </submittedName>
</protein>